<feature type="transmembrane region" description="Helical" evidence="8">
    <location>
        <begin position="202"/>
        <end position="226"/>
    </location>
</feature>
<evidence type="ECO:0000256" key="7">
    <source>
        <dbReference type="ARBA" id="ARBA00023136"/>
    </source>
</evidence>
<keyword evidence="5 8" id="KW-0812">Transmembrane</keyword>
<evidence type="ECO:0000313" key="11">
    <source>
        <dbReference type="Proteomes" id="UP000267821"/>
    </source>
</evidence>
<dbReference type="PANTHER" id="PTHR31611">
    <property type="entry name" value="HIGH-AFFINITY NICKEL TRANSPORT PROTEIN NIC1"/>
    <property type="match status" value="1"/>
</dbReference>
<dbReference type="EMBL" id="ML121553">
    <property type="protein sequence ID" value="RPB22301.1"/>
    <property type="molecule type" value="Genomic_DNA"/>
</dbReference>
<dbReference type="AlphaFoldDB" id="A0A3N4LNQ1"/>
<dbReference type="Pfam" id="PF03824">
    <property type="entry name" value="NicO"/>
    <property type="match status" value="1"/>
</dbReference>
<name>A0A3N4LNQ1_9PEZI</name>
<feature type="transmembrane region" description="Helical" evidence="8">
    <location>
        <begin position="273"/>
        <end position="303"/>
    </location>
</feature>
<evidence type="ECO:0000256" key="2">
    <source>
        <dbReference type="ARBA" id="ARBA00010892"/>
    </source>
</evidence>
<keyword evidence="11" id="KW-1185">Reference proteome</keyword>
<sequence length="402" mass="43369">MRSTVIKYYGQIPYLRKLPAPVIGIIVVLVVVNLICWAGVGVVLHFHRPLMGTAVLAYTLGLRHALDADHISAIDLMTRTLIASGQRPVTVGMYFSLGHSTIVIITSIAVAATAAALSGQFGRFSHVGGIIGTSVSAAFLIVLALINAYILYKLVKQMKGLLRKGSEEESGDLLDISGAGCLFQLLRGVVKVVDRPWKMYPLGILFGLGFDTSSEIALLGIASIQAAKGTSIWLILIFPILFTAGMCLLDTTDGALMSALYTSSSFAQDQIAILYYSIVLTIITVIVAIVVGTIQLLSLILHVTEPTGRFWDDVRAAGDAYDIIGVCIIATFVVFGTLSVFVYRPWRRRVDKRRAVDRPEIPGLETADEERTGDGPAVEGGHMSETTVQEDLDAQKPTARMS</sequence>
<feature type="transmembrane region" description="Helical" evidence="8">
    <location>
        <begin position="129"/>
        <end position="152"/>
    </location>
</feature>
<dbReference type="GO" id="GO:0015099">
    <property type="term" value="F:nickel cation transmembrane transporter activity"/>
    <property type="evidence" value="ECO:0007669"/>
    <property type="project" value="UniProtKB-UniRule"/>
</dbReference>
<feature type="transmembrane region" description="Helical" evidence="8">
    <location>
        <begin position="21"/>
        <end position="46"/>
    </location>
</feature>
<dbReference type="InParanoid" id="A0A3N4LNQ1"/>
<dbReference type="InterPro" id="IPR004688">
    <property type="entry name" value="Ni/Co_transpt"/>
</dbReference>
<accession>A0A3N4LNQ1</accession>
<dbReference type="InterPro" id="IPR011541">
    <property type="entry name" value="Ni/Co_transpt_high_affinity"/>
</dbReference>
<feature type="transmembrane region" description="Helical" evidence="8">
    <location>
        <begin position="94"/>
        <end position="117"/>
    </location>
</feature>
<keyword evidence="7 8" id="KW-0472">Membrane</keyword>
<dbReference type="OrthoDB" id="5197598at2759"/>
<keyword evidence="4" id="KW-0533">Nickel</keyword>
<evidence type="ECO:0000256" key="3">
    <source>
        <dbReference type="ARBA" id="ARBA00022448"/>
    </source>
</evidence>
<feature type="transmembrane region" description="Helical" evidence="8">
    <location>
        <begin position="323"/>
        <end position="343"/>
    </location>
</feature>
<dbReference type="GO" id="GO:0012505">
    <property type="term" value="C:endomembrane system"/>
    <property type="evidence" value="ECO:0007669"/>
    <property type="project" value="UniProtKB-SubCell"/>
</dbReference>
<evidence type="ECO:0000256" key="5">
    <source>
        <dbReference type="ARBA" id="ARBA00022692"/>
    </source>
</evidence>
<evidence type="ECO:0000256" key="8">
    <source>
        <dbReference type="RuleBase" id="RU362101"/>
    </source>
</evidence>
<feature type="region of interest" description="Disordered" evidence="9">
    <location>
        <begin position="358"/>
        <end position="402"/>
    </location>
</feature>
<dbReference type="PANTHER" id="PTHR31611:SF0">
    <property type="entry name" value="HIGH-AFFINITY NICKEL TRANSPORT PROTEIN NIC1"/>
    <property type="match status" value="1"/>
</dbReference>
<evidence type="ECO:0000256" key="9">
    <source>
        <dbReference type="SAM" id="MobiDB-lite"/>
    </source>
</evidence>
<evidence type="ECO:0000256" key="4">
    <source>
        <dbReference type="ARBA" id="ARBA00022596"/>
    </source>
</evidence>
<feature type="transmembrane region" description="Helical" evidence="8">
    <location>
        <begin position="232"/>
        <end position="252"/>
    </location>
</feature>
<dbReference type="Proteomes" id="UP000267821">
    <property type="component" value="Unassembled WGS sequence"/>
</dbReference>
<keyword evidence="3 8" id="KW-0813">Transport</keyword>
<gene>
    <name evidence="10" type="ORF">L211DRAFT_789107</name>
</gene>
<reference evidence="10 11" key="1">
    <citation type="journal article" date="2018" name="Nat. Ecol. Evol.">
        <title>Pezizomycetes genomes reveal the molecular basis of ectomycorrhizal truffle lifestyle.</title>
        <authorList>
            <person name="Murat C."/>
            <person name="Payen T."/>
            <person name="Noel B."/>
            <person name="Kuo A."/>
            <person name="Morin E."/>
            <person name="Chen J."/>
            <person name="Kohler A."/>
            <person name="Krizsan K."/>
            <person name="Balestrini R."/>
            <person name="Da Silva C."/>
            <person name="Montanini B."/>
            <person name="Hainaut M."/>
            <person name="Levati E."/>
            <person name="Barry K.W."/>
            <person name="Belfiori B."/>
            <person name="Cichocki N."/>
            <person name="Clum A."/>
            <person name="Dockter R.B."/>
            <person name="Fauchery L."/>
            <person name="Guy J."/>
            <person name="Iotti M."/>
            <person name="Le Tacon F."/>
            <person name="Lindquist E.A."/>
            <person name="Lipzen A."/>
            <person name="Malagnac F."/>
            <person name="Mello A."/>
            <person name="Molinier V."/>
            <person name="Miyauchi S."/>
            <person name="Poulain J."/>
            <person name="Riccioni C."/>
            <person name="Rubini A."/>
            <person name="Sitrit Y."/>
            <person name="Splivallo R."/>
            <person name="Traeger S."/>
            <person name="Wang M."/>
            <person name="Zifcakova L."/>
            <person name="Wipf D."/>
            <person name="Zambonelli A."/>
            <person name="Paolocci F."/>
            <person name="Nowrousian M."/>
            <person name="Ottonello S."/>
            <person name="Baldrian P."/>
            <person name="Spatafora J.W."/>
            <person name="Henrissat B."/>
            <person name="Nagy L.G."/>
            <person name="Aury J.M."/>
            <person name="Wincker P."/>
            <person name="Grigoriev I.V."/>
            <person name="Bonfante P."/>
            <person name="Martin F.M."/>
        </authorList>
    </citation>
    <scope>NUCLEOTIDE SEQUENCE [LARGE SCALE GENOMIC DNA]</scope>
    <source>
        <strain evidence="10 11">ATCC MYA-4762</strain>
    </source>
</reference>
<protein>
    <recommendedName>
        <fullName evidence="8">Nickel/cobalt efflux system</fullName>
    </recommendedName>
</protein>
<dbReference type="STRING" id="1051890.A0A3N4LNQ1"/>
<comment type="similarity">
    <text evidence="2 8">Belongs to the NiCoT transporter (TC 2.A.52) family.</text>
</comment>
<keyword evidence="6 8" id="KW-1133">Transmembrane helix</keyword>
<evidence type="ECO:0000256" key="6">
    <source>
        <dbReference type="ARBA" id="ARBA00022989"/>
    </source>
</evidence>
<dbReference type="GO" id="GO:0005886">
    <property type="term" value="C:plasma membrane"/>
    <property type="evidence" value="ECO:0007669"/>
    <property type="project" value="UniProtKB-SubCell"/>
</dbReference>
<comment type="subcellular location">
    <subcellularLocation>
        <location evidence="8">Cell membrane</location>
        <topology evidence="8">Multi-pass membrane protein</topology>
    </subcellularLocation>
    <subcellularLocation>
        <location evidence="1">Endomembrane system</location>
        <topology evidence="1">Multi-pass membrane protein</topology>
    </subcellularLocation>
</comment>
<evidence type="ECO:0000313" key="10">
    <source>
        <dbReference type="EMBL" id="RPB22301.1"/>
    </source>
</evidence>
<evidence type="ECO:0000256" key="1">
    <source>
        <dbReference type="ARBA" id="ARBA00004127"/>
    </source>
</evidence>
<proteinExistence type="inferred from homology"/>
<organism evidence="10 11">
    <name type="scientific">Terfezia boudieri ATCC MYA-4762</name>
    <dbReference type="NCBI Taxonomy" id="1051890"/>
    <lineage>
        <taxon>Eukaryota</taxon>
        <taxon>Fungi</taxon>
        <taxon>Dikarya</taxon>
        <taxon>Ascomycota</taxon>
        <taxon>Pezizomycotina</taxon>
        <taxon>Pezizomycetes</taxon>
        <taxon>Pezizales</taxon>
        <taxon>Pezizaceae</taxon>
        <taxon>Terfezia</taxon>
    </lineage>
</organism>